<dbReference type="PANTHER" id="PTHR39598">
    <property type="entry name" value="AUSTINOL SYNTHESIS PROTEIN F-RELATED"/>
    <property type="match status" value="1"/>
</dbReference>
<protein>
    <recommendedName>
        <fullName evidence="4">SnoaL-like domain-containing protein</fullName>
    </recommendedName>
</protein>
<dbReference type="SUPFAM" id="SSF54427">
    <property type="entry name" value="NTF2-like"/>
    <property type="match status" value="1"/>
</dbReference>
<sequence>MEMISDEYGPSCHPHQYIPTKVQIYISRLLDRLPSQEKSHKPSQCINIPAPAHVQKETIDKFLDTWGNSKAQDTINLWSDDFEQRLLPFSLQQPVRRREHAEFFYPKLVNNLANWKVGIKHIVHDADKSTAAVYATSSADTPIPEEKWTNEFSIFMTLTEDGLKVKKLEEMVDSAFYQRFFPIFQKWLIESGALQ</sequence>
<dbReference type="RefSeq" id="XP_002486035.1">
    <property type="nucleotide sequence ID" value="XM_002485990.1"/>
</dbReference>
<dbReference type="VEuPathDB" id="FungiDB:TSTA_100420"/>
<dbReference type="Proteomes" id="UP000001745">
    <property type="component" value="Unassembled WGS sequence"/>
</dbReference>
<dbReference type="GeneID" id="8097926"/>
<evidence type="ECO:0000256" key="1">
    <source>
        <dbReference type="ARBA" id="ARBA00005179"/>
    </source>
</evidence>
<organism evidence="2 3">
    <name type="scientific">Talaromyces stipitatus (strain ATCC 10500 / CBS 375.48 / QM 6759 / NRRL 1006)</name>
    <name type="common">Penicillium stipitatum</name>
    <dbReference type="NCBI Taxonomy" id="441959"/>
    <lineage>
        <taxon>Eukaryota</taxon>
        <taxon>Fungi</taxon>
        <taxon>Dikarya</taxon>
        <taxon>Ascomycota</taxon>
        <taxon>Pezizomycotina</taxon>
        <taxon>Eurotiomycetes</taxon>
        <taxon>Eurotiomycetidae</taxon>
        <taxon>Eurotiales</taxon>
        <taxon>Trichocomaceae</taxon>
        <taxon>Talaromyces</taxon>
        <taxon>Talaromyces sect. Talaromyces</taxon>
    </lineage>
</organism>
<gene>
    <name evidence="2" type="ORF">TSTA_100420</name>
</gene>
<dbReference type="EMBL" id="EQ962658">
    <property type="protein sequence ID" value="EED13797.1"/>
    <property type="molecule type" value="Genomic_DNA"/>
</dbReference>
<dbReference type="InterPro" id="IPR050977">
    <property type="entry name" value="Fungal_Meroterpenoid_Isomerase"/>
</dbReference>
<evidence type="ECO:0000313" key="2">
    <source>
        <dbReference type="EMBL" id="EED13797.1"/>
    </source>
</evidence>
<keyword evidence="3" id="KW-1185">Reference proteome</keyword>
<dbReference type="PhylomeDB" id="B8MLT0"/>
<dbReference type="InParanoid" id="B8MLT0"/>
<dbReference type="HOGENOM" id="CLU_108113_0_0_1"/>
<reference evidence="3" key="1">
    <citation type="journal article" date="2015" name="Genome Announc.">
        <title>Genome sequence of the AIDS-associated pathogen Penicillium marneffei (ATCC18224) and its near taxonomic relative Talaromyces stipitatus (ATCC10500).</title>
        <authorList>
            <person name="Nierman W.C."/>
            <person name="Fedorova-Abrams N.D."/>
            <person name="Andrianopoulos A."/>
        </authorList>
    </citation>
    <scope>NUCLEOTIDE SEQUENCE [LARGE SCALE GENOMIC DNA]</scope>
    <source>
        <strain evidence="3">ATCC 10500 / CBS 375.48 / QM 6759 / NRRL 1006</strain>
    </source>
</reference>
<accession>B8MLT0</accession>
<evidence type="ECO:0000313" key="3">
    <source>
        <dbReference type="Proteomes" id="UP000001745"/>
    </source>
</evidence>
<name>B8MLT0_TALSN</name>
<dbReference type="AlphaFoldDB" id="B8MLT0"/>
<evidence type="ECO:0008006" key="4">
    <source>
        <dbReference type="Google" id="ProtNLM"/>
    </source>
</evidence>
<dbReference type="eggNOG" id="ENOG502R6TN">
    <property type="taxonomic scope" value="Eukaryota"/>
</dbReference>
<proteinExistence type="predicted"/>
<dbReference type="InterPro" id="IPR032710">
    <property type="entry name" value="NTF2-like_dom_sf"/>
</dbReference>
<dbReference type="PANTHER" id="PTHR39598:SF1">
    <property type="entry name" value="AUSTINOID BIOSYNTHESIS CLUSTERS PROTEIN F-RELATED"/>
    <property type="match status" value="1"/>
</dbReference>
<comment type="pathway">
    <text evidence="1">Secondary metabolite biosynthesis.</text>
</comment>
<dbReference type="OrthoDB" id="3758478at2759"/>
<dbReference type="STRING" id="441959.B8MLT0"/>
<dbReference type="Gene3D" id="3.10.450.50">
    <property type="match status" value="1"/>
</dbReference>